<dbReference type="PANTHER" id="PTHR43592:SF15">
    <property type="entry name" value="CAAX AMINO TERMINAL PROTEASE FAMILY PROTEIN"/>
    <property type="match status" value="1"/>
</dbReference>
<protein>
    <recommendedName>
        <fullName evidence="2">CAAX prenyl protease 2/Lysostaphin resistance protein A-like domain-containing protein</fullName>
    </recommendedName>
</protein>
<dbReference type="Proteomes" id="UP000004358">
    <property type="component" value="Unassembled WGS sequence"/>
</dbReference>
<proteinExistence type="predicted"/>
<sequence length="366" mass="39479">MGQILFGFAVLCLMALLLVICISGWSWSLRQLLRGEPILRQEAGQPISWGLIDIVATILIALTLMAGFQGIAMAVTGAKLPIKEESLDAVQQAAMILAFSGAEILSLLAVSGLIVVRGYGLQLFGQRGEKFFADLLLGIAAFGMLVVPTLILQAILAYLKPYEHPLIDMLVKDKSVPMAVASVAAAVVAAPLFEEFFFRGLFQGWLQDTVDGRLKVSNVLLGRVRWLSSDDAPPTETETVEQASEHEIITAVAAASEGENPFHSPIAAPAVPTTEYESPEVVRQRNVLQICGPILLSASFFALMHLGQGLAPIPLFFLALGLGYLYQRTRRLTPCVVVHFLLNGQSMALLLIQVFVLGEDAALIAN</sequence>
<dbReference type="RefSeq" id="WP_002653037.1">
    <property type="nucleotide sequence ID" value="NZ_CH672376.1"/>
</dbReference>
<gene>
    <name evidence="3" type="ORF">DSM3645_25714</name>
</gene>
<evidence type="ECO:0000313" key="4">
    <source>
        <dbReference type="Proteomes" id="UP000004358"/>
    </source>
</evidence>
<feature type="transmembrane region" description="Helical" evidence="1">
    <location>
        <begin position="95"/>
        <end position="119"/>
    </location>
</feature>
<evidence type="ECO:0000259" key="2">
    <source>
        <dbReference type="Pfam" id="PF02517"/>
    </source>
</evidence>
<dbReference type="STRING" id="314230.DSM3645_25714"/>
<evidence type="ECO:0000256" key="1">
    <source>
        <dbReference type="SAM" id="Phobius"/>
    </source>
</evidence>
<feature type="transmembrane region" description="Helical" evidence="1">
    <location>
        <begin position="338"/>
        <end position="358"/>
    </location>
</feature>
<dbReference type="eggNOG" id="COG1266">
    <property type="taxonomic scope" value="Bacteria"/>
</dbReference>
<dbReference type="Pfam" id="PF02517">
    <property type="entry name" value="Rce1-like"/>
    <property type="match status" value="1"/>
</dbReference>
<keyword evidence="1" id="KW-0472">Membrane</keyword>
<feature type="transmembrane region" description="Helical" evidence="1">
    <location>
        <begin position="50"/>
        <end position="75"/>
    </location>
</feature>
<organism evidence="3 4">
    <name type="scientific">Blastopirellula marina DSM 3645</name>
    <dbReference type="NCBI Taxonomy" id="314230"/>
    <lineage>
        <taxon>Bacteria</taxon>
        <taxon>Pseudomonadati</taxon>
        <taxon>Planctomycetota</taxon>
        <taxon>Planctomycetia</taxon>
        <taxon>Pirellulales</taxon>
        <taxon>Pirellulaceae</taxon>
        <taxon>Blastopirellula</taxon>
    </lineage>
</organism>
<feature type="transmembrane region" description="Helical" evidence="1">
    <location>
        <begin position="6"/>
        <end position="29"/>
    </location>
</feature>
<dbReference type="EMBL" id="AANZ01000043">
    <property type="protein sequence ID" value="EAQ77095.1"/>
    <property type="molecule type" value="Genomic_DNA"/>
</dbReference>
<dbReference type="OrthoDB" id="258511at2"/>
<feature type="transmembrane region" description="Helical" evidence="1">
    <location>
        <begin position="310"/>
        <end position="326"/>
    </location>
</feature>
<dbReference type="PANTHER" id="PTHR43592">
    <property type="entry name" value="CAAX AMINO TERMINAL PROTEASE"/>
    <property type="match status" value="1"/>
</dbReference>
<dbReference type="GO" id="GO:0080120">
    <property type="term" value="P:CAAX-box protein maturation"/>
    <property type="evidence" value="ECO:0007669"/>
    <property type="project" value="UniProtKB-ARBA"/>
</dbReference>
<keyword evidence="1" id="KW-1133">Transmembrane helix</keyword>
<reference evidence="3 4" key="1">
    <citation type="submission" date="2006-02" db="EMBL/GenBank/DDBJ databases">
        <authorList>
            <person name="Amann R."/>
            <person name="Ferriera S."/>
            <person name="Johnson J."/>
            <person name="Kravitz S."/>
            <person name="Halpern A."/>
            <person name="Remington K."/>
            <person name="Beeson K."/>
            <person name="Tran B."/>
            <person name="Rogers Y.-H."/>
            <person name="Friedman R."/>
            <person name="Venter J.C."/>
        </authorList>
    </citation>
    <scope>NUCLEOTIDE SEQUENCE [LARGE SCALE GENOMIC DNA]</scope>
    <source>
        <strain evidence="3 4">DSM 3645</strain>
    </source>
</reference>
<comment type="caution">
    <text evidence="3">The sequence shown here is derived from an EMBL/GenBank/DDBJ whole genome shotgun (WGS) entry which is preliminary data.</text>
</comment>
<dbReference type="InterPro" id="IPR003675">
    <property type="entry name" value="Rce1/LyrA-like_dom"/>
</dbReference>
<evidence type="ECO:0000313" key="3">
    <source>
        <dbReference type="EMBL" id="EAQ77095.1"/>
    </source>
</evidence>
<keyword evidence="1" id="KW-0812">Transmembrane</keyword>
<dbReference type="HOGENOM" id="CLU_760250_0_0_0"/>
<dbReference type="GO" id="GO:0004175">
    <property type="term" value="F:endopeptidase activity"/>
    <property type="evidence" value="ECO:0007669"/>
    <property type="project" value="UniProtKB-ARBA"/>
</dbReference>
<feature type="domain" description="CAAX prenyl protease 2/Lysostaphin resistance protein A-like" evidence="2">
    <location>
        <begin position="293"/>
        <end position="343"/>
    </location>
</feature>
<accession>A4A2C9</accession>
<dbReference type="AlphaFoldDB" id="A4A2C9"/>
<name>A4A2C9_9BACT</name>
<feature type="transmembrane region" description="Helical" evidence="1">
    <location>
        <begin position="131"/>
        <end position="156"/>
    </location>
</feature>